<dbReference type="EMBL" id="AUPC02000038">
    <property type="protein sequence ID" value="POG77665.1"/>
    <property type="molecule type" value="Genomic_DNA"/>
</dbReference>
<keyword evidence="1" id="KW-0472">Membrane</keyword>
<evidence type="ECO:0000313" key="2">
    <source>
        <dbReference type="EMBL" id="POG77665.1"/>
    </source>
</evidence>
<dbReference type="AlphaFoldDB" id="A0A2P4QJ41"/>
<feature type="transmembrane region" description="Helical" evidence="1">
    <location>
        <begin position="6"/>
        <end position="26"/>
    </location>
</feature>
<protein>
    <submittedName>
        <fullName evidence="2">Uncharacterized protein</fullName>
    </submittedName>
</protein>
<accession>A0A2P4QJ41</accession>
<sequence length="102" mass="11549">MYCYLVRLFFPSLQLNISLIYFISYVYDSKSRSVFSICIFKVNIDYLRTITFCLACCLSKHAVTMPLIKPPFTKSVAISLSVLSSCMPAFCNISLLSSTKAF</sequence>
<dbReference type="VEuPathDB" id="FungiDB:RhiirFUN_016990"/>
<evidence type="ECO:0000256" key="1">
    <source>
        <dbReference type="SAM" id="Phobius"/>
    </source>
</evidence>
<reference evidence="2 3" key="2">
    <citation type="journal article" date="2018" name="New Phytol.">
        <title>High intraspecific genome diversity in the model arbuscular mycorrhizal symbiont Rhizophagus irregularis.</title>
        <authorList>
            <person name="Chen E.C.H."/>
            <person name="Morin E."/>
            <person name="Beaudet D."/>
            <person name="Noel J."/>
            <person name="Yildirir G."/>
            <person name="Ndikumana S."/>
            <person name="Charron P."/>
            <person name="St-Onge C."/>
            <person name="Giorgi J."/>
            <person name="Kruger M."/>
            <person name="Marton T."/>
            <person name="Ropars J."/>
            <person name="Grigoriev I.V."/>
            <person name="Hainaut M."/>
            <person name="Henrissat B."/>
            <person name="Roux C."/>
            <person name="Martin F."/>
            <person name="Corradi N."/>
        </authorList>
    </citation>
    <scope>NUCLEOTIDE SEQUENCE [LARGE SCALE GENOMIC DNA]</scope>
    <source>
        <strain evidence="2 3">DAOM 197198</strain>
    </source>
</reference>
<keyword evidence="1" id="KW-0812">Transmembrane</keyword>
<name>A0A2P4QJ41_RHIID</name>
<proteinExistence type="predicted"/>
<dbReference type="Proteomes" id="UP000018888">
    <property type="component" value="Unassembled WGS sequence"/>
</dbReference>
<keyword evidence="1" id="KW-1133">Transmembrane helix</keyword>
<gene>
    <name evidence="2" type="ORF">GLOIN_2v1544692</name>
</gene>
<keyword evidence="3" id="KW-1185">Reference proteome</keyword>
<organism evidence="2 3">
    <name type="scientific">Rhizophagus irregularis (strain DAOM 181602 / DAOM 197198 / MUCL 43194)</name>
    <name type="common">Arbuscular mycorrhizal fungus</name>
    <name type="synonym">Glomus intraradices</name>
    <dbReference type="NCBI Taxonomy" id="747089"/>
    <lineage>
        <taxon>Eukaryota</taxon>
        <taxon>Fungi</taxon>
        <taxon>Fungi incertae sedis</taxon>
        <taxon>Mucoromycota</taxon>
        <taxon>Glomeromycotina</taxon>
        <taxon>Glomeromycetes</taxon>
        <taxon>Glomerales</taxon>
        <taxon>Glomeraceae</taxon>
        <taxon>Rhizophagus</taxon>
    </lineage>
</organism>
<comment type="caution">
    <text evidence="2">The sequence shown here is derived from an EMBL/GenBank/DDBJ whole genome shotgun (WGS) entry which is preliminary data.</text>
</comment>
<evidence type="ECO:0000313" key="3">
    <source>
        <dbReference type="Proteomes" id="UP000018888"/>
    </source>
</evidence>
<reference evidence="2 3" key="1">
    <citation type="journal article" date="2013" name="Proc. Natl. Acad. Sci. U.S.A.">
        <title>Genome of an arbuscular mycorrhizal fungus provides insight into the oldest plant symbiosis.</title>
        <authorList>
            <person name="Tisserant E."/>
            <person name="Malbreil M."/>
            <person name="Kuo A."/>
            <person name="Kohler A."/>
            <person name="Symeonidi A."/>
            <person name="Balestrini R."/>
            <person name="Charron P."/>
            <person name="Duensing N."/>
            <person name="Frei Dit Frey N."/>
            <person name="Gianinazzi-Pearson V."/>
            <person name="Gilbert L.B."/>
            <person name="Handa Y."/>
            <person name="Herr J.R."/>
            <person name="Hijri M."/>
            <person name="Koul R."/>
            <person name="Kawaguchi M."/>
            <person name="Krajinski F."/>
            <person name="Lammers P.J."/>
            <person name="Masclaux F.G."/>
            <person name="Murat C."/>
            <person name="Morin E."/>
            <person name="Ndikumana S."/>
            <person name="Pagni M."/>
            <person name="Petitpierre D."/>
            <person name="Requena N."/>
            <person name="Rosikiewicz P."/>
            <person name="Riley R."/>
            <person name="Saito K."/>
            <person name="San Clemente H."/>
            <person name="Shapiro H."/>
            <person name="van Tuinen D."/>
            <person name="Becard G."/>
            <person name="Bonfante P."/>
            <person name="Paszkowski U."/>
            <person name="Shachar-Hill Y.Y."/>
            <person name="Tuskan G.A."/>
            <person name="Young P.W."/>
            <person name="Sanders I.R."/>
            <person name="Henrissat B."/>
            <person name="Rensing S.A."/>
            <person name="Grigoriev I.V."/>
            <person name="Corradi N."/>
            <person name="Roux C."/>
            <person name="Martin F."/>
        </authorList>
    </citation>
    <scope>NUCLEOTIDE SEQUENCE [LARGE SCALE GENOMIC DNA]</scope>
    <source>
        <strain evidence="2 3">DAOM 197198</strain>
    </source>
</reference>
<feature type="transmembrane region" description="Helical" evidence="1">
    <location>
        <begin position="75"/>
        <end position="96"/>
    </location>
</feature>